<dbReference type="EMBL" id="SAEB01000009">
    <property type="protein sequence ID" value="RVD82564.1"/>
    <property type="molecule type" value="Genomic_DNA"/>
</dbReference>
<evidence type="ECO:0000256" key="4">
    <source>
        <dbReference type="ARBA" id="ARBA00038314"/>
    </source>
</evidence>
<dbReference type="STRING" id="97331.A0A436ZUC8"/>
<dbReference type="InterPro" id="IPR029063">
    <property type="entry name" value="SAM-dependent_MTases_sf"/>
</dbReference>
<dbReference type="Gene3D" id="3.40.50.150">
    <property type="entry name" value="Vaccinia Virus protein VP39"/>
    <property type="match status" value="1"/>
</dbReference>
<dbReference type="InterPro" id="IPR051654">
    <property type="entry name" value="Meroterpenoid_MTases"/>
</dbReference>
<dbReference type="GeneID" id="93589297"/>
<evidence type="ECO:0000256" key="1">
    <source>
        <dbReference type="ARBA" id="ARBA00005179"/>
    </source>
</evidence>
<dbReference type="RefSeq" id="XP_067488108.1">
    <property type="nucleotide sequence ID" value="XM_067636497.1"/>
</dbReference>
<protein>
    <recommendedName>
        <fullName evidence="7">Methyltransferase domain-containing protein</fullName>
    </recommendedName>
</protein>
<evidence type="ECO:0000313" key="5">
    <source>
        <dbReference type="EMBL" id="RVD82564.1"/>
    </source>
</evidence>
<keyword evidence="3" id="KW-0949">S-adenosyl-L-methionine</keyword>
<gene>
    <name evidence="5" type="ORF">DFL_006986</name>
</gene>
<evidence type="ECO:0000256" key="3">
    <source>
        <dbReference type="ARBA" id="ARBA00022691"/>
    </source>
</evidence>
<proteinExistence type="inferred from homology"/>
<evidence type="ECO:0000256" key="2">
    <source>
        <dbReference type="ARBA" id="ARBA00022679"/>
    </source>
</evidence>
<dbReference type="PANTHER" id="PTHR35897:SF1">
    <property type="entry name" value="METHYLTRANSFERASE AUSD"/>
    <property type="match status" value="1"/>
</dbReference>
<dbReference type="Proteomes" id="UP000283090">
    <property type="component" value="Unassembled WGS sequence"/>
</dbReference>
<dbReference type="SUPFAM" id="SSF53335">
    <property type="entry name" value="S-adenosyl-L-methionine-dependent methyltransferases"/>
    <property type="match status" value="1"/>
</dbReference>
<evidence type="ECO:0008006" key="7">
    <source>
        <dbReference type="Google" id="ProtNLM"/>
    </source>
</evidence>
<comment type="caution">
    <text evidence="5">The sequence shown here is derived from an EMBL/GenBank/DDBJ whole genome shotgun (WGS) entry which is preliminary data.</text>
</comment>
<accession>A0A436ZUC8</accession>
<organism evidence="5 6">
    <name type="scientific">Arthrobotrys flagrans</name>
    <name type="common">Nematode-trapping fungus</name>
    <name type="synonym">Trichothecium flagrans</name>
    <dbReference type="NCBI Taxonomy" id="97331"/>
    <lineage>
        <taxon>Eukaryota</taxon>
        <taxon>Fungi</taxon>
        <taxon>Dikarya</taxon>
        <taxon>Ascomycota</taxon>
        <taxon>Pezizomycotina</taxon>
        <taxon>Orbiliomycetes</taxon>
        <taxon>Orbiliales</taxon>
        <taxon>Orbiliaceae</taxon>
        <taxon>Arthrobotrys</taxon>
    </lineage>
</organism>
<dbReference type="PANTHER" id="PTHR35897">
    <property type="entry name" value="METHYLTRANSFERASE AUSD"/>
    <property type="match status" value="1"/>
</dbReference>
<comment type="pathway">
    <text evidence="1">Secondary metabolite biosynthesis.</text>
</comment>
<dbReference type="AlphaFoldDB" id="A0A436ZUC8"/>
<dbReference type="VEuPathDB" id="FungiDB:DFL_006986"/>
<name>A0A436ZUC8_ARTFL</name>
<sequence length="296" mass="34316">MIDEATAKAKYWVEEPPIHAHPDAVSLIQHHRPELQDAEAIIPILKDIRLKAWKIKYYPCVGLWHFFKFGMTEMSIYPEIIERLKQGQQILDMGCFMGFDGRKLVVDGAPSEGITNMDLEDRWFPLSYELFKDEDRFKGEFFGGCDINDEDLFGEGSIHRHRYDMIYIGYFIHLFPPNKQAHIINSLVQMLKPVPGSMIFGNTAGTAKENGYRMKADFAPPVRNEKGEMERPDFVFHSTKTIVDLMSEAVKEEKDEEWEFVANKAVFDTDTSPTKTFALHFKDAEIVEVNFYMKRK</sequence>
<comment type="similarity">
    <text evidence="4">Belongs to the class I-like SAM-binding methyltransferase superfamily.</text>
</comment>
<evidence type="ECO:0000313" key="6">
    <source>
        <dbReference type="Proteomes" id="UP000283090"/>
    </source>
</evidence>
<dbReference type="GO" id="GO:0016740">
    <property type="term" value="F:transferase activity"/>
    <property type="evidence" value="ECO:0007669"/>
    <property type="project" value="UniProtKB-KW"/>
</dbReference>
<reference evidence="5 6" key="1">
    <citation type="submission" date="2019-01" db="EMBL/GenBank/DDBJ databases">
        <title>Intercellular communication is required for trap formation in the nematode-trapping fungus Duddingtonia flagrans.</title>
        <authorList>
            <person name="Youssar L."/>
            <person name="Wernet V."/>
            <person name="Hensel N."/>
            <person name="Hildebrandt H.-G."/>
            <person name="Fischer R."/>
        </authorList>
    </citation>
    <scope>NUCLEOTIDE SEQUENCE [LARGE SCALE GENOMIC DNA]</scope>
    <source>
        <strain evidence="5 6">CBS H-5679</strain>
    </source>
</reference>
<dbReference type="OrthoDB" id="2094832at2759"/>
<keyword evidence="6" id="KW-1185">Reference proteome</keyword>
<keyword evidence="2" id="KW-0808">Transferase</keyword>